<comment type="subcellular location">
    <subcellularLocation>
        <location evidence="7">Cell outer membrane</location>
    </subcellularLocation>
    <subcellularLocation>
        <location evidence="7">Bacterial flagellum basal body</location>
    </subcellularLocation>
</comment>
<evidence type="ECO:0000256" key="5">
    <source>
        <dbReference type="ARBA" id="ARBA00023143"/>
    </source>
</evidence>
<sequence length="253" mass="26243">MPGFALPLLLALLGLGLSGCGVVGRVKAIGRAPAVSPSVTPQTPAVEPSLGAQPLGERYTGGNPAAPGGASLFRTGAGAFFHDQRASARGDILTVRIQIADSATLGNSSSRGRTGAENAGLSGFFGLQTKLQQILPGSPDPAALVAGKTSSTSTGTGNTSRTEEIKTSVAAIVKAVLPNGNLVIEGRQEIRVNFELRELLITGIVRPQDIARDNSIRSDQIAEARISYGGRGQLTDMQQPRWGQQLYEAVSPF</sequence>
<keyword evidence="4 7" id="KW-0472">Membrane</keyword>
<evidence type="ECO:0000256" key="7">
    <source>
        <dbReference type="HAMAP-Rule" id="MF_00415"/>
    </source>
</evidence>
<keyword evidence="8" id="KW-0969">Cilium</keyword>
<evidence type="ECO:0000256" key="3">
    <source>
        <dbReference type="ARBA" id="ARBA00022729"/>
    </source>
</evidence>
<organism evidence="8 9">
    <name type="scientific">Sphingomonas morindae</name>
    <dbReference type="NCBI Taxonomy" id="1541170"/>
    <lineage>
        <taxon>Bacteria</taxon>
        <taxon>Pseudomonadati</taxon>
        <taxon>Pseudomonadota</taxon>
        <taxon>Alphaproteobacteria</taxon>
        <taxon>Sphingomonadales</taxon>
        <taxon>Sphingomonadaceae</taxon>
        <taxon>Sphingomonas</taxon>
    </lineage>
</organism>
<keyword evidence="3" id="KW-0732">Signal</keyword>
<keyword evidence="8" id="KW-0282">Flagellum</keyword>
<accession>A0ABY4X502</accession>
<dbReference type="NCBIfam" id="NF001305">
    <property type="entry name" value="PRK00249.1-5"/>
    <property type="match status" value="1"/>
</dbReference>
<protein>
    <recommendedName>
        <fullName evidence="7">Flagellar L-ring protein</fullName>
    </recommendedName>
    <alternativeName>
        <fullName evidence="7">Basal body L-ring protein</fullName>
    </alternativeName>
</protein>
<gene>
    <name evidence="7" type="primary">flgH</name>
    <name evidence="8" type="ORF">LHA26_11735</name>
</gene>
<keyword evidence="5 7" id="KW-0975">Bacterial flagellum</keyword>
<comment type="subunit">
    <text evidence="7">The basal body constitutes a major portion of the flagellar organelle and consists of four rings (L,P,S, and M) mounted on a central rod.</text>
</comment>
<dbReference type="PANTHER" id="PTHR34933">
    <property type="entry name" value="FLAGELLAR L-RING PROTEIN"/>
    <property type="match status" value="1"/>
</dbReference>
<evidence type="ECO:0000256" key="4">
    <source>
        <dbReference type="ARBA" id="ARBA00023136"/>
    </source>
</evidence>
<dbReference type="Proteomes" id="UP001056937">
    <property type="component" value="Chromosome 1"/>
</dbReference>
<comment type="function">
    <text evidence="1 7">Assembles around the rod to form the L-ring and probably protects the motor/basal body from shearing forces during rotation.</text>
</comment>
<evidence type="ECO:0000256" key="1">
    <source>
        <dbReference type="ARBA" id="ARBA00002591"/>
    </source>
</evidence>
<keyword evidence="6 7" id="KW-0998">Cell outer membrane</keyword>
<name>A0ABY4X502_9SPHN</name>
<dbReference type="RefSeq" id="WP_252165788.1">
    <property type="nucleotide sequence ID" value="NZ_CP084930.1"/>
</dbReference>
<dbReference type="InterPro" id="IPR000527">
    <property type="entry name" value="Flag_Lring"/>
</dbReference>
<comment type="similarity">
    <text evidence="2 7">Belongs to the FlgH family.</text>
</comment>
<proteinExistence type="inferred from homology"/>
<keyword evidence="9" id="KW-1185">Reference proteome</keyword>
<dbReference type="PRINTS" id="PR01008">
    <property type="entry name" value="FLGLRINGFLGH"/>
</dbReference>
<evidence type="ECO:0000256" key="6">
    <source>
        <dbReference type="ARBA" id="ARBA00023237"/>
    </source>
</evidence>
<evidence type="ECO:0000256" key="2">
    <source>
        <dbReference type="ARBA" id="ARBA00006929"/>
    </source>
</evidence>
<reference evidence="8" key="1">
    <citation type="journal article" date="2022" name="Toxins">
        <title>Genomic Analysis of Sphingopyxis sp. USTB-05 for Biodegrading Cyanobacterial Hepatotoxins.</title>
        <authorList>
            <person name="Liu C."/>
            <person name="Xu Q."/>
            <person name="Zhao Z."/>
            <person name="Zhang H."/>
            <person name="Liu X."/>
            <person name="Yin C."/>
            <person name="Liu Y."/>
            <person name="Yan H."/>
        </authorList>
    </citation>
    <scope>NUCLEOTIDE SEQUENCE</scope>
    <source>
        <strain evidence="8">NBD5</strain>
    </source>
</reference>
<dbReference type="Pfam" id="PF02107">
    <property type="entry name" value="FlgH"/>
    <property type="match status" value="1"/>
</dbReference>
<keyword evidence="8" id="KW-0966">Cell projection</keyword>
<evidence type="ECO:0000313" key="8">
    <source>
        <dbReference type="EMBL" id="USI71979.1"/>
    </source>
</evidence>
<dbReference type="EMBL" id="CP084930">
    <property type="protein sequence ID" value="USI71979.1"/>
    <property type="molecule type" value="Genomic_DNA"/>
</dbReference>
<dbReference type="PANTHER" id="PTHR34933:SF1">
    <property type="entry name" value="FLAGELLAR L-RING PROTEIN"/>
    <property type="match status" value="1"/>
</dbReference>
<dbReference type="HAMAP" id="MF_00415">
    <property type="entry name" value="FlgH"/>
    <property type="match status" value="1"/>
</dbReference>
<evidence type="ECO:0000313" key="9">
    <source>
        <dbReference type="Proteomes" id="UP001056937"/>
    </source>
</evidence>